<feature type="compositionally biased region" description="Basic and acidic residues" evidence="1">
    <location>
        <begin position="24"/>
        <end position="37"/>
    </location>
</feature>
<dbReference type="Gene3D" id="6.10.140.2220">
    <property type="match status" value="1"/>
</dbReference>
<dbReference type="eggNOG" id="KOG2084">
    <property type="taxonomic scope" value="Eukaryota"/>
</dbReference>
<keyword evidence="4" id="KW-1185">Reference proteome</keyword>
<dbReference type="AlphaFoldDB" id="A0A0D2VJ72"/>
<protein>
    <recommendedName>
        <fullName evidence="2">SET domain-containing protein</fullName>
    </recommendedName>
</protein>
<dbReference type="PANTHER" id="PTHR12197:SF251">
    <property type="entry name" value="EG:BACR7C10.4 PROTEIN"/>
    <property type="match status" value="1"/>
</dbReference>
<feature type="region of interest" description="Disordered" evidence="1">
    <location>
        <begin position="23"/>
        <end position="76"/>
    </location>
</feature>
<proteinExistence type="predicted"/>
<dbReference type="Pfam" id="PF00856">
    <property type="entry name" value="SET"/>
    <property type="match status" value="1"/>
</dbReference>
<evidence type="ECO:0000313" key="3">
    <source>
        <dbReference type="EMBL" id="KJE90022.1"/>
    </source>
</evidence>
<dbReference type="GO" id="GO:0005634">
    <property type="term" value="C:nucleus"/>
    <property type="evidence" value="ECO:0007669"/>
    <property type="project" value="TreeGrafter"/>
</dbReference>
<dbReference type="Gene3D" id="1.10.220.160">
    <property type="match status" value="1"/>
</dbReference>
<evidence type="ECO:0000313" key="4">
    <source>
        <dbReference type="Proteomes" id="UP000008743"/>
    </source>
</evidence>
<dbReference type="InterPro" id="IPR050869">
    <property type="entry name" value="H3K4_H4K5_MeTrfase"/>
</dbReference>
<dbReference type="RefSeq" id="XP_004349923.2">
    <property type="nucleotide sequence ID" value="XM_004349873.2"/>
</dbReference>
<gene>
    <name evidence="3" type="ORF">CAOG_001403</name>
</gene>
<dbReference type="PANTHER" id="PTHR12197">
    <property type="entry name" value="HISTONE-LYSINE N-METHYLTRANSFERASE SMYD"/>
    <property type="match status" value="1"/>
</dbReference>
<dbReference type="InParanoid" id="A0A0D2VJ72"/>
<name>A0A0D2VJ72_CAPO3</name>
<dbReference type="STRING" id="595528.A0A0D2VJ72"/>
<dbReference type="PhylomeDB" id="A0A0D2VJ72"/>
<evidence type="ECO:0000259" key="2">
    <source>
        <dbReference type="PROSITE" id="PS50280"/>
    </source>
</evidence>
<organism evidence="3 4">
    <name type="scientific">Capsaspora owczarzaki (strain ATCC 30864)</name>
    <dbReference type="NCBI Taxonomy" id="595528"/>
    <lineage>
        <taxon>Eukaryota</taxon>
        <taxon>Filasterea</taxon>
        <taxon>Capsaspora</taxon>
    </lineage>
</organism>
<dbReference type="Gene3D" id="2.170.270.10">
    <property type="entry name" value="SET domain"/>
    <property type="match status" value="1"/>
</dbReference>
<accession>A0A0D2VJ72</accession>
<dbReference type="SUPFAM" id="SSF82199">
    <property type="entry name" value="SET domain"/>
    <property type="match status" value="1"/>
</dbReference>
<dbReference type="PROSITE" id="PS50280">
    <property type="entry name" value="SET"/>
    <property type="match status" value="1"/>
</dbReference>
<sequence>MSEELDLAKPLRKLAEVDVAATKTDVETAERRWQARSERRHKAAAKANAAAGTSTTAQRAKATQKSSYPAPETTRTEAWARSMDEYFARHSMPVRTRYNPQSGYGLVATRPIRRGEVVVRECIFLGTVCENVKDRVCSTCFRHVLAQPKDRFRAARLPISPESQPPLEGNDSDPCALTVRCEKCVQVYFCSTACRDESKARDLHSEIECNALAFLGTDAIHPNDVISDLLRQAIRILSIRAKRLQLLPLPGEPQLRNSYENIAKNLAYSPTLADDNDHTLKFVVKFANELVPAAVRIPGPEFLNIFHRHQCNAFSMLGPGRMDTMYGAYTACWHLMNHSCAPVLMREHHAFHRPLVDGLPHFEARAVIDVAEGTEITWCYSNIRNPKAERREHLRQFYGFLCECPRCTGPDERRVLEGFPEHRRMLCRRHNCGFVMPGDPSAEDDGILGYCNQCGLVRRAGDDDVDEDDNVDAAQQGHC</sequence>
<reference evidence="4" key="1">
    <citation type="submission" date="2011-02" db="EMBL/GenBank/DDBJ databases">
        <title>The Genome Sequence of Capsaspora owczarzaki ATCC 30864.</title>
        <authorList>
            <person name="Russ C."/>
            <person name="Cuomo C."/>
            <person name="Burger G."/>
            <person name="Gray M.W."/>
            <person name="Holland P.W.H."/>
            <person name="King N."/>
            <person name="Lang F.B.F."/>
            <person name="Roger A.J."/>
            <person name="Ruiz-Trillo I."/>
            <person name="Young S.K."/>
            <person name="Zeng Q."/>
            <person name="Gargeya S."/>
            <person name="Alvarado L."/>
            <person name="Berlin A."/>
            <person name="Chapman S.B."/>
            <person name="Chen Z."/>
            <person name="Freedman E."/>
            <person name="Gellesch M."/>
            <person name="Goldberg J."/>
            <person name="Griggs A."/>
            <person name="Gujja S."/>
            <person name="Heilman E."/>
            <person name="Heiman D."/>
            <person name="Howarth C."/>
            <person name="Mehta T."/>
            <person name="Neiman D."/>
            <person name="Pearson M."/>
            <person name="Roberts A."/>
            <person name="Saif S."/>
            <person name="Shea T."/>
            <person name="Shenoy N."/>
            <person name="Sisk P."/>
            <person name="Stolte C."/>
            <person name="Sykes S."/>
            <person name="White J."/>
            <person name="Yandava C."/>
            <person name="Haas B."/>
            <person name="Nusbaum C."/>
            <person name="Birren B."/>
        </authorList>
    </citation>
    <scope>NUCLEOTIDE SEQUENCE</scope>
    <source>
        <strain evidence="4">ATCC 30864</strain>
    </source>
</reference>
<feature type="domain" description="SET" evidence="2">
    <location>
        <begin position="92"/>
        <end position="381"/>
    </location>
</feature>
<dbReference type="OrthoDB" id="5945798at2759"/>
<dbReference type="EMBL" id="KE346361">
    <property type="protein sequence ID" value="KJE90022.1"/>
    <property type="molecule type" value="Genomic_DNA"/>
</dbReference>
<feature type="compositionally biased region" description="Low complexity" evidence="1">
    <location>
        <begin position="45"/>
        <end position="57"/>
    </location>
</feature>
<dbReference type="InterPro" id="IPR001214">
    <property type="entry name" value="SET_dom"/>
</dbReference>
<dbReference type="InterPro" id="IPR046341">
    <property type="entry name" value="SET_dom_sf"/>
</dbReference>
<dbReference type="Proteomes" id="UP000008743">
    <property type="component" value="Unassembled WGS sequence"/>
</dbReference>
<evidence type="ECO:0000256" key="1">
    <source>
        <dbReference type="SAM" id="MobiDB-lite"/>
    </source>
</evidence>